<protein>
    <submittedName>
        <fullName evidence="1">Uncharacterized protein</fullName>
    </submittedName>
</protein>
<dbReference type="EMBL" id="BMHP01000007">
    <property type="protein sequence ID" value="GGD93814.1"/>
    <property type="molecule type" value="Genomic_DNA"/>
</dbReference>
<dbReference type="RefSeq" id="WP_188998096.1">
    <property type="nucleotide sequence ID" value="NZ_BMHP01000007.1"/>
</dbReference>
<comment type="caution">
    <text evidence="1">The sequence shown here is derived from an EMBL/GenBank/DDBJ whole genome shotgun (WGS) entry which is preliminary data.</text>
</comment>
<name>A0A916ZFD4_9BACL</name>
<reference evidence="1" key="1">
    <citation type="journal article" date="2014" name="Int. J. Syst. Evol. Microbiol.">
        <title>Complete genome sequence of Corynebacterium casei LMG S-19264T (=DSM 44701T), isolated from a smear-ripened cheese.</title>
        <authorList>
            <consortium name="US DOE Joint Genome Institute (JGI-PGF)"/>
            <person name="Walter F."/>
            <person name="Albersmeier A."/>
            <person name="Kalinowski J."/>
            <person name="Ruckert C."/>
        </authorList>
    </citation>
    <scope>NUCLEOTIDE SEQUENCE</scope>
    <source>
        <strain evidence="1">CGMCC 1.15178</strain>
    </source>
</reference>
<dbReference type="AlphaFoldDB" id="A0A916ZFD4"/>
<sequence>MFKINPTFLSFMVQPGKNGTTLIVKQTAASFHAAVYGSDSIISGSAGGVIPNLYILLSDIQLSGSFA</sequence>
<gene>
    <name evidence="1" type="ORF">GCM10010911_60590</name>
</gene>
<dbReference type="Proteomes" id="UP000612456">
    <property type="component" value="Unassembled WGS sequence"/>
</dbReference>
<keyword evidence="2" id="KW-1185">Reference proteome</keyword>
<organism evidence="1 2">
    <name type="scientific">Paenibacillus nasutitermitis</name>
    <dbReference type="NCBI Taxonomy" id="1652958"/>
    <lineage>
        <taxon>Bacteria</taxon>
        <taxon>Bacillati</taxon>
        <taxon>Bacillota</taxon>
        <taxon>Bacilli</taxon>
        <taxon>Bacillales</taxon>
        <taxon>Paenibacillaceae</taxon>
        <taxon>Paenibacillus</taxon>
    </lineage>
</organism>
<reference evidence="1" key="2">
    <citation type="submission" date="2020-09" db="EMBL/GenBank/DDBJ databases">
        <authorList>
            <person name="Sun Q."/>
            <person name="Zhou Y."/>
        </authorList>
    </citation>
    <scope>NUCLEOTIDE SEQUENCE</scope>
    <source>
        <strain evidence="1">CGMCC 1.15178</strain>
    </source>
</reference>
<accession>A0A916ZFD4</accession>
<evidence type="ECO:0000313" key="2">
    <source>
        <dbReference type="Proteomes" id="UP000612456"/>
    </source>
</evidence>
<proteinExistence type="predicted"/>
<evidence type="ECO:0000313" key="1">
    <source>
        <dbReference type="EMBL" id="GGD93814.1"/>
    </source>
</evidence>